<feature type="non-terminal residue" evidence="2">
    <location>
        <position position="1"/>
    </location>
</feature>
<evidence type="ECO:0000313" key="2">
    <source>
        <dbReference type="EMBL" id="KYN12238.1"/>
    </source>
</evidence>
<accession>A0A151IWP0</accession>
<name>A0A151IWP0_9HYME</name>
<keyword evidence="3" id="KW-1185">Reference proteome</keyword>
<evidence type="ECO:0000313" key="3">
    <source>
        <dbReference type="Proteomes" id="UP000078492"/>
    </source>
</evidence>
<organism evidence="2 3">
    <name type="scientific">Trachymyrmex cornetzi</name>
    <dbReference type="NCBI Taxonomy" id="471704"/>
    <lineage>
        <taxon>Eukaryota</taxon>
        <taxon>Metazoa</taxon>
        <taxon>Ecdysozoa</taxon>
        <taxon>Arthropoda</taxon>
        <taxon>Hexapoda</taxon>
        <taxon>Insecta</taxon>
        <taxon>Pterygota</taxon>
        <taxon>Neoptera</taxon>
        <taxon>Endopterygota</taxon>
        <taxon>Hymenoptera</taxon>
        <taxon>Apocrita</taxon>
        <taxon>Aculeata</taxon>
        <taxon>Formicoidea</taxon>
        <taxon>Formicidae</taxon>
        <taxon>Myrmicinae</taxon>
        <taxon>Trachymyrmex</taxon>
    </lineage>
</organism>
<gene>
    <name evidence="2" type="ORF">ALC57_15590</name>
</gene>
<feature type="region of interest" description="Disordered" evidence="1">
    <location>
        <begin position="1"/>
        <end position="22"/>
    </location>
</feature>
<reference evidence="2 3" key="1">
    <citation type="submission" date="2015-09" db="EMBL/GenBank/DDBJ databases">
        <title>Trachymyrmex cornetzi WGS genome.</title>
        <authorList>
            <person name="Nygaard S."/>
            <person name="Hu H."/>
            <person name="Boomsma J."/>
            <person name="Zhang G."/>
        </authorList>
    </citation>
    <scope>NUCLEOTIDE SEQUENCE [LARGE SCALE GENOMIC DNA]</scope>
    <source>
        <strain evidence="2">Tcor2-1</strain>
        <tissue evidence="2">Whole body</tissue>
    </source>
</reference>
<evidence type="ECO:0000256" key="1">
    <source>
        <dbReference type="SAM" id="MobiDB-lite"/>
    </source>
</evidence>
<proteinExistence type="predicted"/>
<dbReference type="AlphaFoldDB" id="A0A151IWP0"/>
<dbReference type="Proteomes" id="UP000078492">
    <property type="component" value="Unassembled WGS sequence"/>
</dbReference>
<protein>
    <submittedName>
        <fullName evidence="2">Uncharacterized protein</fullName>
    </submittedName>
</protein>
<dbReference type="EMBL" id="KQ980847">
    <property type="protein sequence ID" value="KYN12238.1"/>
    <property type="molecule type" value="Genomic_DNA"/>
</dbReference>
<sequence length="143" mass="16850">KEMEEGKGEGRSTGKKREYKELCGNKKKEENERWERKVEGAKNEGQVWEIVNRERKKWKGINKGIEMREWEEYFKELLGGVEWRVVRGEGERRSRGTEMDLSREEIRRVIRNLKDGNTMGMDGIPNEVWKYGGGYEGMGMEGM</sequence>